<gene>
    <name evidence="2" type="ORF">HNQ10_003682</name>
</gene>
<feature type="compositionally biased region" description="Basic and acidic residues" evidence="1">
    <location>
        <begin position="68"/>
        <end position="79"/>
    </location>
</feature>
<evidence type="ECO:0000313" key="2">
    <source>
        <dbReference type="EMBL" id="MBB5296822.1"/>
    </source>
</evidence>
<proteinExistence type="predicted"/>
<feature type="compositionally biased region" description="Low complexity" evidence="1">
    <location>
        <begin position="53"/>
        <end position="67"/>
    </location>
</feature>
<comment type="caution">
    <text evidence="2">The sequence shown here is derived from an EMBL/GenBank/DDBJ whole genome shotgun (WGS) entry which is preliminary data.</text>
</comment>
<evidence type="ECO:0000256" key="1">
    <source>
        <dbReference type="SAM" id="MobiDB-lite"/>
    </source>
</evidence>
<reference evidence="2 3" key="1">
    <citation type="submission" date="2020-08" db="EMBL/GenBank/DDBJ databases">
        <title>Genomic Encyclopedia of Type Strains, Phase IV (KMG-IV): sequencing the most valuable type-strain genomes for metagenomic binning, comparative biology and taxonomic classification.</title>
        <authorList>
            <person name="Goeker M."/>
        </authorList>
    </citation>
    <scope>NUCLEOTIDE SEQUENCE [LARGE SCALE GENOMIC DNA]</scope>
    <source>
        <strain evidence="2 3">DSM 105434</strain>
    </source>
</reference>
<evidence type="ECO:0000313" key="3">
    <source>
        <dbReference type="Proteomes" id="UP000536909"/>
    </source>
</evidence>
<dbReference type="Proteomes" id="UP000536909">
    <property type="component" value="Unassembled WGS sequence"/>
</dbReference>
<dbReference type="EMBL" id="JACHFV010000014">
    <property type="protein sequence ID" value="MBB5296822.1"/>
    <property type="molecule type" value="Genomic_DNA"/>
</dbReference>
<feature type="region of interest" description="Disordered" evidence="1">
    <location>
        <begin position="46"/>
        <end position="79"/>
    </location>
</feature>
<keyword evidence="3" id="KW-1185">Reference proteome</keyword>
<organism evidence="2 3">
    <name type="scientific">Deinococcus metallilatus</name>
    <dbReference type="NCBI Taxonomy" id="1211322"/>
    <lineage>
        <taxon>Bacteria</taxon>
        <taxon>Thermotogati</taxon>
        <taxon>Deinococcota</taxon>
        <taxon>Deinococci</taxon>
        <taxon>Deinococcales</taxon>
        <taxon>Deinococcaceae</taxon>
        <taxon>Deinococcus</taxon>
    </lineage>
</organism>
<sequence length="79" mass="8616">MSRTRMVMFAVPRDTGGVGFTAAALPGKVDGRRLCPGTVTPCRLPPRRPDVFRPAARSLRPAPAPSHRSQEDLHAPDER</sequence>
<name>A0ABR6MY08_9DEIO</name>
<accession>A0ABR6MY08</accession>
<protein>
    <submittedName>
        <fullName evidence="2">Uncharacterized protein</fullName>
    </submittedName>
</protein>